<dbReference type="InterPro" id="IPR028325">
    <property type="entry name" value="VG_K_chnl"/>
</dbReference>
<dbReference type="RefSeq" id="XP_036361486.1">
    <property type="nucleotide sequence ID" value="XM_036505593.1"/>
</dbReference>
<keyword evidence="5" id="KW-0406">Ion transport</keyword>
<evidence type="ECO:0000256" key="4">
    <source>
        <dbReference type="ARBA" id="ARBA00022989"/>
    </source>
</evidence>
<keyword evidence="7" id="KW-0407">Ion channel</keyword>
<evidence type="ECO:0000259" key="8">
    <source>
        <dbReference type="Pfam" id="PF02214"/>
    </source>
</evidence>
<dbReference type="PANTHER" id="PTHR11537">
    <property type="entry name" value="VOLTAGE-GATED POTASSIUM CHANNEL"/>
    <property type="match status" value="1"/>
</dbReference>
<keyword evidence="9" id="KW-1185">Reference proteome</keyword>
<dbReference type="PANTHER" id="PTHR11537:SF252">
    <property type="entry name" value="POTASSIUM VOLTAGE-GATED CHANNEL PROTEIN SHAW"/>
    <property type="match status" value="1"/>
</dbReference>
<dbReference type="GO" id="GO:0051260">
    <property type="term" value="P:protein homooligomerization"/>
    <property type="evidence" value="ECO:0007669"/>
    <property type="project" value="InterPro"/>
</dbReference>
<organism evidence="9 10">
    <name type="scientific">Octopus sinensis</name>
    <name type="common">East Asian common octopus</name>
    <dbReference type="NCBI Taxonomy" id="2607531"/>
    <lineage>
        <taxon>Eukaryota</taxon>
        <taxon>Metazoa</taxon>
        <taxon>Spiralia</taxon>
        <taxon>Lophotrochozoa</taxon>
        <taxon>Mollusca</taxon>
        <taxon>Cephalopoda</taxon>
        <taxon>Coleoidea</taxon>
        <taxon>Octopodiformes</taxon>
        <taxon>Octopoda</taxon>
        <taxon>Incirrata</taxon>
        <taxon>Octopodidae</taxon>
        <taxon>Octopus</taxon>
    </lineage>
</organism>
<name>A0A7E6F0X9_9MOLL</name>
<dbReference type="AlphaFoldDB" id="A0A7E6F0X9"/>
<sequence length="117" mass="13193">MANYPPLDCSPVLASPSKSLASNAMAYMSTTPKRSGFLGQSGPDERITLNVGGVRHETHVSTLKNCPQTRLSKLADIHKQTHQKEEYFFDRHPAVFNSVIDFYRTGKKIFNVFLHLR</sequence>
<evidence type="ECO:0000313" key="9">
    <source>
        <dbReference type="Proteomes" id="UP000515154"/>
    </source>
</evidence>
<keyword evidence="6" id="KW-0472">Membrane</keyword>
<feature type="domain" description="Potassium channel tetramerisation-type BTB" evidence="8">
    <location>
        <begin position="47"/>
        <end position="108"/>
    </location>
</feature>
<dbReference type="Gene3D" id="3.30.710.10">
    <property type="entry name" value="Potassium Channel Kv1.1, Chain A"/>
    <property type="match status" value="1"/>
</dbReference>
<dbReference type="GO" id="GO:0001508">
    <property type="term" value="P:action potential"/>
    <property type="evidence" value="ECO:0007669"/>
    <property type="project" value="TreeGrafter"/>
</dbReference>
<protein>
    <submittedName>
        <fullName evidence="10">Potassium voltage-gated channel protein egl-36 isoform X2</fullName>
    </submittedName>
</protein>
<evidence type="ECO:0000256" key="5">
    <source>
        <dbReference type="ARBA" id="ARBA00023065"/>
    </source>
</evidence>
<dbReference type="InterPro" id="IPR003131">
    <property type="entry name" value="T1-type_BTB"/>
</dbReference>
<accession>A0A7E6F0X9</accession>
<evidence type="ECO:0000256" key="3">
    <source>
        <dbReference type="ARBA" id="ARBA00022692"/>
    </source>
</evidence>
<dbReference type="Proteomes" id="UP000515154">
    <property type="component" value="Linkage group LG8"/>
</dbReference>
<dbReference type="SUPFAM" id="SSF54695">
    <property type="entry name" value="POZ domain"/>
    <property type="match status" value="1"/>
</dbReference>
<gene>
    <name evidence="10" type="primary">LOC115215246</name>
</gene>
<evidence type="ECO:0000256" key="1">
    <source>
        <dbReference type="ARBA" id="ARBA00004141"/>
    </source>
</evidence>
<dbReference type="Pfam" id="PF02214">
    <property type="entry name" value="BTB_2"/>
    <property type="match status" value="1"/>
</dbReference>
<evidence type="ECO:0000313" key="10">
    <source>
        <dbReference type="RefSeq" id="XP_036361486.1"/>
    </source>
</evidence>
<evidence type="ECO:0000256" key="7">
    <source>
        <dbReference type="ARBA" id="ARBA00023303"/>
    </source>
</evidence>
<evidence type="ECO:0000256" key="6">
    <source>
        <dbReference type="ARBA" id="ARBA00023136"/>
    </source>
</evidence>
<keyword evidence="3" id="KW-0812">Transmembrane</keyword>
<evidence type="ECO:0000256" key="2">
    <source>
        <dbReference type="ARBA" id="ARBA00022448"/>
    </source>
</evidence>
<proteinExistence type="predicted"/>
<dbReference type="InterPro" id="IPR011333">
    <property type="entry name" value="SKP1/BTB/POZ_sf"/>
</dbReference>
<comment type="subcellular location">
    <subcellularLocation>
        <location evidence="1">Membrane</location>
        <topology evidence="1">Multi-pass membrane protein</topology>
    </subcellularLocation>
</comment>
<reference evidence="10" key="1">
    <citation type="submission" date="2025-08" db="UniProtKB">
        <authorList>
            <consortium name="RefSeq"/>
        </authorList>
    </citation>
    <scope>IDENTIFICATION</scope>
</reference>
<keyword evidence="4" id="KW-1133">Transmembrane helix</keyword>
<keyword evidence="2" id="KW-0813">Transport</keyword>
<dbReference type="GO" id="GO:0008076">
    <property type="term" value="C:voltage-gated potassium channel complex"/>
    <property type="evidence" value="ECO:0007669"/>
    <property type="project" value="InterPro"/>
</dbReference>
<dbReference type="GO" id="GO:0005251">
    <property type="term" value="F:delayed rectifier potassium channel activity"/>
    <property type="evidence" value="ECO:0007669"/>
    <property type="project" value="TreeGrafter"/>
</dbReference>